<accession>A0A2J6TBH8</accession>
<dbReference type="AlphaFoldDB" id="A0A2J6TBH8"/>
<dbReference type="RefSeq" id="XP_024737247.1">
    <property type="nucleotide sequence ID" value="XM_024872438.1"/>
</dbReference>
<protein>
    <submittedName>
        <fullName evidence="1">Uncharacterized protein</fullName>
    </submittedName>
</protein>
<evidence type="ECO:0000313" key="2">
    <source>
        <dbReference type="Proteomes" id="UP000235371"/>
    </source>
</evidence>
<organism evidence="1 2">
    <name type="scientific">Hyaloscypha bicolor E</name>
    <dbReference type="NCBI Taxonomy" id="1095630"/>
    <lineage>
        <taxon>Eukaryota</taxon>
        <taxon>Fungi</taxon>
        <taxon>Dikarya</taxon>
        <taxon>Ascomycota</taxon>
        <taxon>Pezizomycotina</taxon>
        <taxon>Leotiomycetes</taxon>
        <taxon>Helotiales</taxon>
        <taxon>Hyaloscyphaceae</taxon>
        <taxon>Hyaloscypha</taxon>
        <taxon>Hyaloscypha bicolor</taxon>
    </lineage>
</organism>
<gene>
    <name evidence="1" type="ORF">K444DRAFT_390781</name>
</gene>
<sequence>MSGTMSQMRVIVHGRSASITRDLALLLGHKRHWRPDLSELVDLQLLHCCVCLCAEHPKLAATAFESHAKRNLPGDGEAKMKTHLSIRTAVTEAIKVNKTFGRVDEMLPPYLDSLYKESIDGEDYTIFGRHEVLGGPIHRRCVECHETGCHDTTGSPYS</sequence>
<dbReference type="Proteomes" id="UP000235371">
    <property type="component" value="Unassembled WGS sequence"/>
</dbReference>
<evidence type="ECO:0000313" key="1">
    <source>
        <dbReference type="EMBL" id="PMD60343.1"/>
    </source>
</evidence>
<proteinExistence type="predicted"/>
<dbReference type="GeneID" id="36580519"/>
<dbReference type="OrthoDB" id="438179at2759"/>
<dbReference type="EMBL" id="KZ613790">
    <property type="protein sequence ID" value="PMD60343.1"/>
    <property type="molecule type" value="Genomic_DNA"/>
</dbReference>
<keyword evidence="2" id="KW-1185">Reference proteome</keyword>
<dbReference type="STRING" id="1095630.A0A2J6TBH8"/>
<name>A0A2J6TBH8_9HELO</name>
<reference evidence="1 2" key="1">
    <citation type="submission" date="2016-04" db="EMBL/GenBank/DDBJ databases">
        <title>A degradative enzymes factory behind the ericoid mycorrhizal symbiosis.</title>
        <authorList>
            <consortium name="DOE Joint Genome Institute"/>
            <person name="Martino E."/>
            <person name="Morin E."/>
            <person name="Grelet G."/>
            <person name="Kuo A."/>
            <person name="Kohler A."/>
            <person name="Daghino S."/>
            <person name="Barry K."/>
            <person name="Choi C."/>
            <person name="Cichocki N."/>
            <person name="Clum A."/>
            <person name="Copeland A."/>
            <person name="Hainaut M."/>
            <person name="Haridas S."/>
            <person name="Labutti K."/>
            <person name="Lindquist E."/>
            <person name="Lipzen A."/>
            <person name="Khouja H.-R."/>
            <person name="Murat C."/>
            <person name="Ohm R."/>
            <person name="Olson A."/>
            <person name="Spatafora J."/>
            <person name="Veneault-Fourrey C."/>
            <person name="Henrissat B."/>
            <person name="Grigoriev I."/>
            <person name="Martin F."/>
            <person name="Perotto S."/>
        </authorList>
    </citation>
    <scope>NUCLEOTIDE SEQUENCE [LARGE SCALE GENOMIC DNA]</scope>
    <source>
        <strain evidence="1 2">E</strain>
    </source>
</reference>
<dbReference type="InParanoid" id="A0A2J6TBH8"/>